<feature type="domain" description="Peptidase M24" evidence="1">
    <location>
        <begin position="145"/>
        <end position="379"/>
    </location>
</feature>
<keyword evidence="3" id="KW-0031">Aminopeptidase</keyword>
<keyword evidence="3" id="KW-0378">Hydrolase</keyword>
<dbReference type="GO" id="GO:0004177">
    <property type="term" value="F:aminopeptidase activity"/>
    <property type="evidence" value="ECO:0007669"/>
    <property type="project" value="UniProtKB-KW"/>
</dbReference>
<dbReference type="Pfam" id="PF01321">
    <property type="entry name" value="Creatinase_N"/>
    <property type="match status" value="1"/>
</dbReference>
<dbReference type="EMBL" id="QJKK01000001">
    <property type="protein sequence ID" value="RAL26751.1"/>
    <property type="molecule type" value="Genomic_DNA"/>
</dbReference>
<keyword evidence="3" id="KW-0645">Protease</keyword>
<dbReference type="InterPro" id="IPR050659">
    <property type="entry name" value="Peptidase_M24B"/>
</dbReference>
<keyword evidence="4" id="KW-1185">Reference proteome</keyword>
<accession>A0A364K8X9</accession>
<evidence type="ECO:0000259" key="2">
    <source>
        <dbReference type="Pfam" id="PF01321"/>
    </source>
</evidence>
<feature type="domain" description="Creatinase N-terminal" evidence="2">
    <location>
        <begin position="15"/>
        <end position="138"/>
    </location>
</feature>
<gene>
    <name evidence="3" type="ORF">DL897_01480</name>
</gene>
<dbReference type="Gene3D" id="3.40.350.10">
    <property type="entry name" value="Creatinase/prolidase N-terminal domain"/>
    <property type="match status" value="1"/>
</dbReference>
<dbReference type="Pfam" id="PF00557">
    <property type="entry name" value="Peptidase_M24"/>
    <property type="match status" value="1"/>
</dbReference>
<dbReference type="InterPro" id="IPR000994">
    <property type="entry name" value="Pept_M24"/>
</dbReference>
<dbReference type="RefSeq" id="WP_113657356.1">
    <property type="nucleotide sequence ID" value="NZ_KZ845663.1"/>
</dbReference>
<dbReference type="PANTHER" id="PTHR46112">
    <property type="entry name" value="AMINOPEPTIDASE"/>
    <property type="match status" value="1"/>
</dbReference>
<comment type="caution">
    <text evidence="3">The sequence shown here is derived from an EMBL/GenBank/DDBJ whole genome shotgun (WGS) entry which is preliminary data.</text>
</comment>
<evidence type="ECO:0000313" key="3">
    <source>
        <dbReference type="EMBL" id="RAL26751.1"/>
    </source>
</evidence>
<dbReference type="CDD" id="cd01066">
    <property type="entry name" value="APP_MetAP"/>
    <property type="match status" value="1"/>
</dbReference>
<dbReference type="AlphaFoldDB" id="A0A364K8X9"/>
<dbReference type="SUPFAM" id="SSF53092">
    <property type="entry name" value="Creatinase/prolidase N-terminal domain"/>
    <property type="match status" value="1"/>
</dbReference>
<evidence type="ECO:0000313" key="4">
    <source>
        <dbReference type="Proteomes" id="UP000251213"/>
    </source>
</evidence>
<dbReference type="PANTHER" id="PTHR46112:SF2">
    <property type="entry name" value="XAA-PRO AMINOPEPTIDASE P-RELATED"/>
    <property type="match status" value="1"/>
</dbReference>
<dbReference type="OrthoDB" id="9806388at2"/>
<dbReference type="InterPro" id="IPR000587">
    <property type="entry name" value="Creatinase_N"/>
</dbReference>
<dbReference type="Gene3D" id="3.90.230.10">
    <property type="entry name" value="Creatinase/methionine aminopeptidase superfamily"/>
    <property type="match status" value="1"/>
</dbReference>
<dbReference type="Proteomes" id="UP000251213">
    <property type="component" value="Unassembled WGS sequence"/>
</dbReference>
<name>A0A364K8X9_9BACL</name>
<dbReference type="SUPFAM" id="SSF55920">
    <property type="entry name" value="Creatinase/aminopeptidase"/>
    <property type="match status" value="1"/>
</dbReference>
<organism evidence="3 4">
    <name type="scientific">Thermoflavimicrobium daqui</name>
    <dbReference type="NCBI Taxonomy" id="2137476"/>
    <lineage>
        <taxon>Bacteria</taxon>
        <taxon>Bacillati</taxon>
        <taxon>Bacillota</taxon>
        <taxon>Bacilli</taxon>
        <taxon>Bacillales</taxon>
        <taxon>Thermoactinomycetaceae</taxon>
        <taxon>Thermoflavimicrobium</taxon>
    </lineage>
</organism>
<sequence length="398" mass="44443">MHPLPKVPKSEIESRIQRLQNAMRSENIDGALITQNIDLYYLTGTMQNGVLFLPADGEPCLYVKRSLVRAKFEASVPVEEMGRFKELSEKLREQFANGKRLGIEMDVLPYGLALRYLRCFPDVEPVDLSYLLRLQRAIKSPYELEQLEESAKMVKQVIDLLPEMIRPGVSEVELAAKIEYQLRMMGNFGLYRMRAYNQELVLGMVASGVAAATPTYFDGPAGGLGLSIANPQGASRKIFAYGEPILVDISAVCEGYIIDQTRLAVIGELDDDLKHAYEVTRQILKEIEQLGKPGIPWRDLYNRGCEMAKAAGLEKHFMGYGPDQVRFLGHGVGLELDELPVLANGFSEPLEEGMVIAIEPKFTFPERGVVGIENTYVVKPDGLKSITFASEEIIYLDS</sequence>
<evidence type="ECO:0000259" key="1">
    <source>
        <dbReference type="Pfam" id="PF00557"/>
    </source>
</evidence>
<reference evidence="3 4" key="2">
    <citation type="submission" date="2018-06" db="EMBL/GenBank/DDBJ databases">
        <authorList>
            <person name="Zhirakovskaya E."/>
        </authorList>
    </citation>
    <scope>NUCLEOTIDE SEQUENCE [LARGE SCALE GENOMIC DNA]</scope>
    <source>
        <strain evidence="3 4">FBKL4.011</strain>
    </source>
</reference>
<protein>
    <submittedName>
        <fullName evidence="3">Aminopeptidase P family protein</fullName>
    </submittedName>
</protein>
<proteinExistence type="predicted"/>
<dbReference type="InterPro" id="IPR036005">
    <property type="entry name" value="Creatinase/aminopeptidase-like"/>
</dbReference>
<reference evidence="3 4" key="1">
    <citation type="submission" date="2018-06" db="EMBL/GenBank/DDBJ databases">
        <title>Thermoflavimicrobium daqus sp. nov., a thermophilic microbe isolated from Moutai-flavour Daqu.</title>
        <authorList>
            <person name="Wang X."/>
            <person name="Zhou H."/>
        </authorList>
    </citation>
    <scope>NUCLEOTIDE SEQUENCE [LARGE SCALE GENOMIC DNA]</scope>
    <source>
        <strain evidence="3 4">FBKL4.011</strain>
    </source>
</reference>
<dbReference type="InterPro" id="IPR029149">
    <property type="entry name" value="Creatin/AminoP/Spt16_N"/>
</dbReference>